<dbReference type="Gene3D" id="3.40.50.10770">
    <property type="entry name" value="Hypothetical protein VC1899 like domain (Restriction endonuclease-like)"/>
    <property type="match status" value="1"/>
</dbReference>
<organism evidence="1">
    <name type="scientific">mine drainage metagenome</name>
    <dbReference type="NCBI Taxonomy" id="410659"/>
    <lineage>
        <taxon>unclassified sequences</taxon>
        <taxon>metagenomes</taxon>
        <taxon>ecological metagenomes</taxon>
    </lineage>
</organism>
<reference evidence="1" key="1">
    <citation type="submission" date="2013-08" db="EMBL/GenBank/DDBJ databases">
        <authorList>
            <person name="Mendez C."/>
            <person name="Richter M."/>
            <person name="Ferrer M."/>
            <person name="Sanchez J."/>
        </authorList>
    </citation>
    <scope>NUCLEOTIDE SEQUENCE</scope>
</reference>
<evidence type="ECO:0000313" key="1">
    <source>
        <dbReference type="EMBL" id="EQD32095.1"/>
    </source>
</evidence>
<reference evidence="1" key="2">
    <citation type="journal article" date="2014" name="ISME J.">
        <title>Microbial stratification in low pH oxic and suboxic macroscopic growths along an acid mine drainage.</title>
        <authorList>
            <person name="Mendez-Garcia C."/>
            <person name="Mesa V."/>
            <person name="Sprenger R.R."/>
            <person name="Richter M."/>
            <person name="Diez M.S."/>
            <person name="Solano J."/>
            <person name="Bargiela R."/>
            <person name="Golyshina O.V."/>
            <person name="Manteca A."/>
            <person name="Ramos J.L."/>
            <person name="Gallego J.R."/>
            <person name="Llorente I."/>
            <person name="Martins Dos Santos V.A."/>
            <person name="Jensen O.N."/>
            <person name="Pelaez A.I."/>
            <person name="Sanchez J."/>
            <person name="Ferrer M."/>
        </authorList>
    </citation>
    <scope>NUCLEOTIDE SEQUENCE</scope>
</reference>
<dbReference type="EMBL" id="AUZZ01009918">
    <property type="protein sequence ID" value="EQD32095.1"/>
    <property type="molecule type" value="Genomic_DNA"/>
</dbReference>
<feature type="non-terminal residue" evidence="1">
    <location>
        <position position="1"/>
    </location>
</feature>
<proteinExistence type="predicted"/>
<dbReference type="AlphaFoldDB" id="T0ZQL5"/>
<name>T0ZQL5_9ZZZZ</name>
<accession>T0ZQL5</accession>
<sequence length="151" mass="16663">LIATFYSPEPFLPAALRFQPKRIVLLVDSGDGKVRENIKAVKKVFERVMQFEVVRVPKDDIHAIAKATVDIIDRNKSPGNKIVVSVAGANKVLTNAVLFGSYARSDRILRIVTNSTKDSEPISLTKAVLQHRLYKEGFAGQDGAEEGKDDN</sequence>
<protein>
    <submittedName>
        <fullName evidence="1">Transcriptional regulator</fullName>
    </submittedName>
</protein>
<gene>
    <name evidence="1" type="ORF">B2A_13689</name>
</gene>
<comment type="caution">
    <text evidence="1">The sequence shown here is derived from an EMBL/GenBank/DDBJ whole genome shotgun (WGS) entry which is preliminary data.</text>
</comment>